<proteinExistence type="predicted"/>
<organism evidence="1 2">
    <name type="scientific">Aureobasidium melanogenum</name>
    <name type="common">Aureobasidium pullulans var. melanogenum</name>
    <dbReference type="NCBI Taxonomy" id="46634"/>
    <lineage>
        <taxon>Eukaryota</taxon>
        <taxon>Fungi</taxon>
        <taxon>Dikarya</taxon>
        <taxon>Ascomycota</taxon>
        <taxon>Pezizomycotina</taxon>
        <taxon>Dothideomycetes</taxon>
        <taxon>Dothideomycetidae</taxon>
        <taxon>Dothideales</taxon>
        <taxon>Saccotheciaceae</taxon>
        <taxon>Aureobasidium</taxon>
    </lineage>
</organism>
<reference evidence="1" key="2">
    <citation type="submission" date="2021-08" db="EMBL/GenBank/DDBJ databases">
        <authorList>
            <person name="Gostincar C."/>
            <person name="Sun X."/>
            <person name="Song Z."/>
            <person name="Gunde-Cimerman N."/>
        </authorList>
    </citation>
    <scope>NUCLEOTIDE SEQUENCE</scope>
    <source>
        <strain evidence="1">EXF-9298</strain>
    </source>
</reference>
<dbReference type="PANTHER" id="PTHR38797:SF4">
    <property type="entry name" value="NUCLEAR PORE COMPLEX PROTEIN NUP85"/>
    <property type="match status" value="1"/>
</dbReference>
<dbReference type="InterPro" id="IPR053204">
    <property type="entry name" value="Oxopyrrolidines_Biosynth-assoc"/>
</dbReference>
<dbReference type="InterPro" id="IPR022085">
    <property type="entry name" value="OpdG"/>
</dbReference>
<dbReference type="AlphaFoldDB" id="A0A9P8G498"/>
<feature type="non-terminal residue" evidence="1">
    <location>
        <position position="1"/>
    </location>
</feature>
<accession>A0A9P8G498</accession>
<dbReference type="Proteomes" id="UP000729357">
    <property type="component" value="Unassembled WGS sequence"/>
</dbReference>
<name>A0A9P8G498_AURME</name>
<dbReference type="PANTHER" id="PTHR38797">
    <property type="entry name" value="NUCLEAR PORE COMPLEX PROTEIN NUP85-RELATED"/>
    <property type="match status" value="1"/>
</dbReference>
<keyword evidence="2" id="KW-1185">Reference proteome</keyword>
<evidence type="ECO:0000313" key="1">
    <source>
        <dbReference type="EMBL" id="KAG9990663.1"/>
    </source>
</evidence>
<protein>
    <submittedName>
        <fullName evidence="1">Uncharacterized protein</fullName>
    </submittedName>
</protein>
<dbReference type="Pfam" id="PF12311">
    <property type="entry name" value="DUF3632"/>
    <property type="match status" value="1"/>
</dbReference>
<sequence>MLTHLSKLPDVIVDSRPFKENGRIYWQDIPEFSFWFSECALNVHAIHDIDLGNCPLTWQEQAQQYKAANSFAALYLTVLTPSITCEWKSMQCIARDTLIQSLEVEFATYAQIRRAGIYIPAAAQGILHSAPLIWDFCKRKDLYSGNMEWREWVGGSDGSKALWKGEDGFSVERWMFWKERFGIAAGLKRRGFAGRVVDDVVMCAREAGKVMHAVEQEDAFALDGLLDMFDSDEILNP</sequence>
<gene>
    <name evidence="1" type="ORF">KCU98_g976</name>
</gene>
<evidence type="ECO:0000313" key="2">
    <source>
        <dbReference type="Proteomes" id="UP000729357"/>
    </source>
</evidence>
<dbReference type="EMBL" id="JAHFXS010000022">
    <property type="protein sequence ID" value="KAG9990663.1"/>
    <property type="molecule type" value="Genomic_DNA"/>
</dbReference>
<comment type="caution">
    <text evidence="1">The sequence shown here is derived from an EMBL/GenBank/DDBJ whole genome shotgun (WGS) entry which is preliminary data.</text>
</comment>
<reference evidence="1" key="1">
    <citation type="journal article" date="2021" name="J Fungi (Basel)">
        <title>Virulence traits and population genomics of the black yeast Aureobasidium melanogenum.</title>
        <authorList>
            <person name="Cernosa A."/>
            <person name="Sun X."/>
            <person name="Gostincar C."/>
            <person name="Fang C."/>
            <person name="Gunde-Cimerman N."/>
            <person name="Song Z."/>
        </authorList>
    </citation>
    <scope>NUCLEOTIDE SEQUENCE</scope>
    <source>
        <strain evidence="1">EXF-9298</strain>
    </source>
</reference>